<name>A0AA41W8B8_9GAMM</name>
<protein>
    <submittedName>
        <fullName evidence="3">Uncharacterized protein</fullName>
    </submittedName>
</protein>
<dbReference type="Proteomes" id="UP001165393">
    <property type="component" value="Unassembled WGS sequence"/>
</dbReference>
<dbReference type="RefSeq" id="WP_251262201.1">
    <property type="nucleotide sequence ID" value="NZ_JAMQGP010000007.1"/>
</dbReference>
<evidence type="ECO:0000313" key="4">
    <source>
        <dbReference type="Proteomes" id="UP001165393"/>
    </source>
</evidence>
<feature type="transmembrane region" description="Helical" evidence="2">
    <location>
        <begin position="130"/>
        <end position="148"/>
    </location>
</feature>
<proteinExistence type="predicted"/>
<evidence type="ECO:0000256" key="2">
    <source>
        <dbReference type="SAM" id="Phobius"/>
    </source>
</evidence>
<dbReference type="AlphaFoldDB" id="A0AA41W8B8"/>
<feature type="region of interest" description="Disordered" evidence="1">
    <location>
        <begin position="28"/>
        <end position="48"/>
    </location>
</feature>
<evidence type="ECO:0000313" key="3">
    <source>
        <dbReference type="EMBL" id="MCM2680716.1"/>
    </source>
</evidence>
<accession>A0AA41W8B8</accession>
<keyword evidence="2" id="KW-0472">Membrane</keyword>
<dbReference type="EMBL" id="JAMQGP010000007">
    <property type="protein sequence ID" value="MCM2680716.1"/>
    <property type="molecule type" value="Genomic_DNA"/>
</dbReference>
<sequence length="241" mass="26647">MKNFKYKRKEVEFWSITGEILSQNKYSETHVHSSGGGGYVGKDGGHVSPPNVHSNTITNHEFWIKKSDGSEKSIQLSGHDIPLRPGQRITIISAGMKGKDSGYYSVLVNHHANEHWFLNKAEALNKQLKIYQATGKSILIAGALWWAIAQVSSRQLSDITAYSLSAGYSGLSTLLSADAANNILNPIWRAVSNPEPVMFGFCVAAGFIVLRLIIKIPRILKMHKMLNLHLESLAQACYKKA</sequence>
<organism evidence="3 4">
    <name type="scientific">Echinimonas agarilytica</name>
    <dbReference type="NCBI Taxonomy" id="1215918"/>
    <lineage>
        <taxon>Bacteria</taxon>
        <taxon>Pseudomonadati</taxon>
        <taxon>Pseudomonadota</taxon>
        <taxon>Gammaproteobacteria</taxon>
        <taxon>Alteromonadales</taxon>
        <taxon>Echinimonadaceae</taxon>
        <taxon>Echinimonas</taxon>
    </lineage>
</organism>
<comment type="caution">
    <text evidence="3">The sequence shown here is derived from an EMBL/GenBank/DDBJ whole genome shotgun (WGS) entry which is preliminary data.</text>
</comment>
<keyword evidence="2" id="KW-1133">Transmembrane helix</keyword>
<reference evidence="3 4" key="1">
    <citation type="journal article" date="2013" name="Antonie Van Leeuwenhoek">
        <title>Echinimonas agarilytica gen. nov., sp. nov., a new gammaproteobacterium isolated from the sea urchin Strongylocentrotus intermedius.</title>
        <authorList>
            <person name="Nedashkovskaya O.I."/>
            <person name="Stenkova A.M."/>
            <person name="Zhukova N.V."/>
            <person name="Van Trappen S."/>
            <person name="Lee J.S."/>
            <person name="Kim S.B."/>
        </authorList>
    </citation>
    <scope>NUCLEOTIDE SEQUENCE [LARGE SCALE GENOMIC DNA]</scope>
    <source>
        <strain evidence="3 4">KMM 6351</strain>
    </source>
</reference>
<keyword evidence="4" id="KW-1185">Reference proteome</keyword>
<evidence type="ECO:0000256" key="1">
    <source>
        <dbReference type="SAM" id="MobiDB-lite"/>
    </source>
</evidence>
<feature type="transmembrane region" description="Helical" evidence="2">
    <location>
        <begin position="197"/>
        <end position="214"/>
    </location>
</feature>
<gene>
    <name evidence="3" type="ORF">NAF29_13695</name>
</gene>
<keyword evidence="2" id="KW-0812">Transmembrane</keyword>